<dbReference type="Gene3D" id="3.30.160.70">
    <property type="entry name" value="Methylated DNA-protein cysteine methyltransferase domain"/>
    <property type="match status" value="1"/>
</dbReference>
<dbReference type="PANTHER" id="PTHR10815">
    <property type="entry name" value="METHYLATED-DNA--PROTEIN-CYSTEINE METHYLTRANSFERASE"/>
    <property type="match status" value="1"/>
</dbReference>
<keyword evidence="7" id="KW-0234">DNA repair</keyword>
<dbReference type="RefSeq" id="WP_136962306.1">
    <property type="nucleotide sequence ID" value="NZ_CP039690.1"/>
</dbReference>
<dbReference type="InterPro" id="IPR001497">
    <property type="entry name" value="MethylDNA_cys_MeTrfase_AS"/>
</dbReference>
<dbReference type="FunFam" id="1.10.10.10:FF:000214">
    <property type="entry name" value="Methylated-DNA--protein-cysteine methyltransferase"/>
    <property type="match status" value="1"/>
</dbReference>
<dbReference type="KEGG" id="pstg:E8M01_23055"/>
<evidence type="ECO:0000313" key="10">
    <source>
        <dbReference type="EMBL" id="QCI66868.1"/>
    </source>
</evidence>
<keyword evidence="5 10" id="KW-0808">Transferase</keyword>
<dbReference type="GO" id="GO:0006281">
    <property type="term" value="P:DNA repair"/>
    <property type="evidence" value="ECO:0007669"/>
    <property type="project" value="UniProtKB-KW"/>
</dbReference>
<evidence type="ECO:0000256" key="8">
    <source>
        <dbReference type="ARBA" id="ARBA00049348"/>
    </source>
</evidence>
<dbReference type="EC" id="2.1.1.63" evidence="3"/>
<protein>
    <recommendedName>
        <fullName evidence="3">methylated-DNA--[protein]-cysteine S-methyltransferase</fullName>
        <ecNumber evidence="3">2.1.1.63</ecNumber>
    </recommendedName>
</protein>
<dbReference type="AlphaFoldDB" id="A0A4D7B9L4"/>
<evidence type="ECO:0000256" key="2">
    <source>
        <dbReference type="ARBA" id="ARBA00008711"/>
    </source>
</evidence>
<dbReference type="Pfam" id="PF01035">
    <property type="entry name" value="DNA_binding_1"/>
    <property type="match status" value="1"/>
</dbReference>
<keyword evidence="11" id="KW-1185">Reference proteome</keyword>
<feature type="domain" description="Methylated-DNA-[protein]-cysteine S-methyltransferase DNA binding" evidence="9">
    <location>
        <begin position="87"/>
        <end position="165"/>
    </location>
</feature>
<name>A0A4D7B9L4_9HYPH</name>
<gene>
    <name evidence="10" type="ORF">E8M01_23055</name>
</gene>
<comment type="catalytic activity">
    <reaction evidence="1">
        <text>a 4-O-methyl-thymidine in DNA + L-cysteinyl-[protein] = a thymidine in DNA + S-methyl-L-cysteinyl-[protein]</text>
        <dbReference type="Rhea" id="RHEA:53428"/>
        <dbReference type="Rhea" id="RHEA-COMP:10131"/>
        <dbReference type="Rhea" id="RHEA-COMP:10132"/>
        <dbReference type="Rhea" id="RHEA-COMP:13555"/>
        <dbReference type="Rhea" id="RHEA-COMP:13556"/>
        <dbReference type="ChEBI" id="CHEBI:29950"/>
        <dbReference type="ChEBI" id="CHEBI:82612"/>
        <dbReference type="ChEBI" id="CHEBI:137386"/>
        <dbReference type="ChEBI" id="CHEBI:137387"/>
        <dbReference type="EC" id="2.1.1.63"/>
    </reaction>
</comment>
<dbReference type="OrthoDB" id="9802228at2"/>
<evidence type="ECO:0000256" key="5">
    <source>
        <dbReference type="ARBA" id="ARBA00022679"/>
    </source>
</evidence>
<dbReference type="InterPro" id="IPR036631">
    <property type="entry name" value="MGMT_N_sf"/>
</dbReference>
<dbReference type="Gene3D" id="1.10.10.10">
    <property type="entry name" value="Winged helix-like DNA-binding domain superfamily/Winged helix DNA-binding domain"/>
    <property type="match status" value="1"/>
</dbReference>
<comment type="catalytic activity">
    <reaction evidence="8">
        <text>a 6-O-methyl-2'-deoxyguanosine in DNA + L-cysteinyl-[protein] = S-methyl-L-cysteinyl-[protein] + a 2'-deoxyguanosine in DNA</text>
        <dbReference type="Rhea" id="RHEA:24000"/>
        <dbReference type="Rhea" id="RHEA-COMP:10131"/>
        <dbReference type="Rhea" id="RHEA-COMP:10132"/>
        <dbReference type="Rhea" id="RHEA-COMP:11367"/>
        <dbReference type="Rhea" id="RHEA-COMP:11368"/>
        <dbReference type="ChEBI" id="CHEBI:29950"/>
        <dbReference type="ChEBI" id="CHEBI:82612"/>
        <dbReference type="ChEBI" id="CHEBI:85445"/>
        <dbReference type="ChEBI" id="CHEBI:85448"/>
        <dbReference type="EC" id="2.1.1.63"/>
    </reaction>
</comment>
<comment type="similarity">
    <text evidence="2">Belongs to the MGMT family.</text>
</comment>
<dbReference type="InterPro" id="IPR036388">
    <property type="entry name" value="WH-like_DNA-bd_sf"/>
</dbReference>
<reference evidence="10 11" key="1">
    <citation type="submission" date="2019-04" db="EMBL/GenBank/DDBJ databases">
        <title>Phreatobacter aquaticus sp. nov.</title>
        <authorList>
            <person name="Choi A."/>
        </authorList>
    </citation>
    <scope>NUCLEOTIDE SEQUENCE [LARGE SCALE GENOMIC DNA]</scope>
    <source>
        <strain evidence="10 11">KCTC 52518</strain>
    </source>
</reference>
<dbReference type="CDD" id="cd06445">
    <property type="entry name" value="ATase"/>
    <property type="match status" value="1"/>
</dbReference>
<evidence type="ECO:0000313" key="11">
    <source>
        <dbReference type="Proteomes" id="UP000298781"/>
    </source>
</evidence>
<dbReference type="GO" id="GO:0032259">
    <property type="term" value="P:methylation"/>
    <property type="evidence" value="ECO:0007669"/>
    <property type="project" value="UniProtKB-KW"/>
</dbReference>
<dbReference type="SUPFAM" id="SSF53155">
    <property type="entry name" value="Methylated DNA-protein cysteine methyltransferase domain"/>
    <property type="match status" value="1"/>
</dbReference>
<sequence>MTETIRYAFGQSSLGAFIAASSDRGLVAFEFAEQGPSLVKALGERFADAQVVEDVAGLAGTVGKLIDIVDHPDRDPDLALDPRGTDYEMRVWDALRRIPAGRTVSYGEIAAGLGAPREAREVAEACAANAIAILIPCHRVVKKDGALAGYRWGFKRKRELVAREQAASAFQLA</sequence>
<accession>A0A4D7B9L4</accession>
<keyword evidence="4 10" id="KW-0489">Methyltransferase</keyword>
<dbReference type="GO" id="GO:0003908">
    <property type="term" value="F:methylated-DNA-[protein]-cysteine S-methyltransferase activity"/>
    <property type="evidence" value="ECO:0007669"/>
    <property type="project" value="UniProtKB-EC"/>
</dbReference>
<dbReference type="PROSITE" id="PS00374">
    <property type="entry name" value="MGMT"/>
    <property type="match status" value="1"/>
</dbReference>
<evidence type="ECO:0000256" key="7">
    <source>
        <dbReference type="ARBA" id="ARBA00023204"/>
    </source>
</evidence>
<evidence type="ECO:0000256" key="3">
    <source>
        <dbReference type="ARBA" id="ARBA00011918"/>
    </source>
</evidence>
<keyword evidence="6" id="KW-0227">DNA damage</keyword>
<dbReference type="SUPFAM" id="SSF46767">
    <property type="entry name" value="Methylated DNA-protein cysteine methyltransferase, C-terminal domain"/>
    <property type="match status" value="1"/>
</dbReference>
<dbReference type="InterPro" id="IPR014048">
    <property type="entry name" value="MethylDNA_cys_MeTrfase_DNA-bd"/>
</dbReference>
<dbReference type="PANTHER" id="PTHR10815:SF14">
    <property type="entry name" value="BIFUNCTIONAL TRANSCRIPTIONAL ACTIVATOR_DNA REPAIR ENZYME ADA"/>
    <property type="match status" value="1"/>
</dbReference>
<organism evidence="10 11">
    <name type="scientific">Phreatobacter stygius</name>
    <dbReference type="NCBI Taxonomy" id="1940610"/>
    <lineage>
        <taxon>Bacteria</taxon>
        <taxon>Pseudomonadati</taxon>
        <taxon>Pseudomonadota</taxon>
        <taxon>Alphaproteobacteria</taxon>
        <taxon>Hyphomicrobiales</taxon>
        <taxon>Phreatobacteraceae</taxon>
        <taxon>Phreatobacter</taxon>
    </lineage>
</organism>
<dbReference type="EMBL" id="CP039690">
    <property type="protein sequence ID" value="QCI66868.1"/>
    <property type="molecule type" value="Genomic_DNA"/>
</dbReference>
<dbReference type="Proteomes" id="UP000298781">
    <property type="component" value="Chromosome"/>
</dbReference>
<evidence type="ECO:0000259" key="9">
    <source>
        <dbReference type="Pfam" id="PF01035"/>
    </source>
</evidence>
<evidence type="ECO:0000256" key="6">
    <source>
        <dbReference type="ARBA" id="ARBA00022763"/>
    </source>
</evidence>
<dbReference type="NCBIfam" id="TIGR00589">
    <property type="entry name" value="ogt"/>
    <property type="match status" value="1"/>
</dbReference>
<dbReference type="InterPro" id="IPR036217">
    <property type="entry name" value="MethylDNA_cys_MeTrfase_DNAb"/>
</dbReference>
<evidence type="ECO:0000256" key="4">
    <source>
        <dbReference type="ARBA" id="ARBA00022603"/>
    </source>
</evidence>
<proteinExistence type="inferred from homology"/>
<evidence type="ECO:0000256" key="1">
    <source>
        <dbReference type="ARBA" id="ARBA00001286"/>
    </source>
</evidence>